<dbReference type="Proteomes" id="UP000007879">
    <property type="component" value="Unassembled WGS sequence"/>
</dbReference>
<protein>
    <recommendedName>
        <fullName evidence="3">PDZ domain-containing protein</fullName>
    </recommendedName>
</protein>
<evidence type="ECO:0008006" key="3">
    <source>
        <dbReference type="Google" id="ProtNLM"/>
    </source>
</evidence>
<dbReference type="EnsemblMetazoa" id="XM_019997687.1">
    <property type="protein sequence ID" value="XP_019853246.1"/>
    <property type="gene ID" value="LOC109582767"/>
</dbReference>
<reference evidence="1" key="2">
    <citation type="submission" date="2024-06" db="UniProtKB">
        <authorList>
            <consortium name="EnsemblMetazoa"/>
        </authorList>
    </citation>
    <scope>IDENTIFICATION</scope>
</reference>
<dbReference type="RefSeq" id="XP_019853246.1">
    <property type="nucleotide sequence ID" value="XM_019997687.1"/>
</dbReference>
<evidence type="ECO:0000313" key="2">
    <source>
        <dbReference type="Proteomes" id="UP000007879"/>
    </source>
</evidence>
<dbReference type="AlphaFoldDB" id="A0AAN0J941"/>
<sequence length="310" mass="35354">MAVACQWESDIRGVPRGSCRECDCQLFQCGEGLVCARCKHPPGKHEKMLNESPITPSYSEVVSSARPRVNTGKDSWPICSNCDKRVFCDKNLGFFIYCSPNCRDEHALPEYDKKLKQDVNKIRMPIIPHPQKIIVTMETKPKAPTGFLFIPDQDKKKVAIIGAETPNAIDFFRREEVNIHDMVIEVNGTNIKEVYEIETIVSPKTFIKLVVIRDPAFNIKLGHLIEKIHGSFKKIVFLEKTYEFGIEIKEGNKLQVKNESLAYHSGLRNNDTVKCIAEATNTEIQDVHHKSFSQLLERNDHLYNLIIIVN</sequence>
<dbReference type="KEGG" id="aqu:109582767"/>
<dbReference type="GeneID" id="109582767"/>
<proteinExistence type="predicted"/>
<organism evidence="1 2">
    <name type="scientific">Amphimedon queenslandica</name>
    <name type="common">Sponge</name>
    <dbReference type="NCBI Taxonomy" id="400682"/>
    <lineage>
        <taxon>Eukaryota</taxon>
        <taxon>Metazoa</taxon>
        <taxon>Porifera</taxon>
        <taxon>Demospongiae</taxon>
        <taxon>Heteroscleromorpha</taxon>
        <taxon>Haplosclerida</taxon>
        <taxon>Niphatidae</taxon>
        <taxon>Amphimedon</taxon>
    </lineage>
</organism>
<reference evidence="2" key="1">
    <citation type="journal article" date="2010" name="Nature">
        <title>The Amphimedon queenslandica genome and the evolution of animal complexity.</title>
        <authorList>
            <person name="Srivastava M."/>
            <person name="Simakov O."/>
            <person name="Chapman J."/>
            <person name="Fahey B."/>
            <person name="Gauthier M.E."/>
            <person name="Mitros T."/>
            <person name="Richards G.S."/>
            <person name="Conaco C."/>
            <person name="Dacre M."/>
            <person name="Hellsten U."/>
            <person name="Larroux C."/>
            <person name="Putnam N.H."/>
            <person name="Stanke M."/>
            <person name="Adamska M."/>
            <person name="Darling A."/>
            <person name="Degnan S.M."/>
            <person name="Oakley T.H."/>
            <person name="Plachetzki D.C."/>
            <person name="Zhai Y."/>
            <person name="Adamski M."/>
            <person name="Calcino A."/>
            <person name="Cummins S.F."/>
            <person name="Goodstein D.M."/>
            <person name="Harris C."/>
            <person name="Jackson D.J."/>
            <person name="Leys S.P."/>
            <person name="Shu S."/>
            <person name="Woodcroft B.J."/>
            <person name="Vervoort M."/>
            <person name="Kosik K.S."/>
            <person name="Manning G."/>
            <person name="Degnan B.M."/>
            <person name="Rokhsar D.S."/>
        </authorList>
    </citation>
    <scope>NUCLEOTIDE SEQUENCE [LARGE SCALE GENOMIC DNA]</scope>
</reference>
<accession>A0AAN0J941</accession>
<name>A0AAN0J941_AMPQE</name>
<keyword evidence="2" id="KW-1185">Reference proteome</keyword>
<evidence type="ECO:0000313" key="1">
    <source>
        <dbReference type="EnsemblMetazoa" id="XP_019853246.1"/>
    </source>
</evidence>